<dbReference type="InterPro" id="IPR036890">
    <property type="entry name" value="HATPase_C_sf"/>
</dbReference>
<dbReference type="Pfam" id="PF00512">
    <property type="entry name" value="HisKA"/>
    <property type="match status" value="1"/>
</dbReference>
<evidence type="ECO:0000256" key="1">
    <source>
        <dbReference type="ARBA" id="ARBA00000085"/>
    </source>
</evidence>
<dbReference type="InterPro" id="IPR036097">
    <property type="entry name" value="HisK_dim/P_sf"/>
</dbReference>
<comment type="catalytic activity">
    <reaction evidence="1">
        <text>ATP + protein L-histidine = ADP + protein N-phospho-L-histidine.</text>
        <dbReference type="EC" id="2.7.13.3"/>
    </reaction>
</comment>
<reference evidence="9 10" key="1">
    <citation type="submission" date="2018-10" db="EMBL/GenBank/DDBJ databases">
        <title>An updated phylogeny of the Alphaproteobacteria reveals that the parasitic Rickettsiales and Holosporales have independent origins.</title>
        <authorList>
            <person name="Munoz-Gomez S.A."/>
            <person name="Hess S."/>
            <person name="Burger G."/>
            <person name="Lang B.F."/>
            <person name="Susko E."/>
            <person name="Slamovits C.H."/>
            <person name="Roger A.J."/>
        </authorList>
    </citation>
    <scope>NUCLEOTIDE SEQUENCE [LARGE SCALE GENOMIC DNA]</scope>
    <source>
        <strain evidence="9">HOLO01</strain>
    </source>
</reference>
<keyword evidence="7" id="KW-0472">Membrane</keyword>
<dbReference type="SUPFAM" id="SSF47384">
    <property type="entry name" value="Homodimeric domain of signal transducing histidine kinase"/>
    <property type="match status" value="1"/>
</dbReference>
<dbReference type="InterPro" id="IPR050736">
    <property type="entry name" value="Sensor_HK_Regulatory"/>
</dbReference>
<dbReference type="PANTHER" id="PTHR43711">
    <property type="entry name" value="TWO-COMPONENT HISTIDINE KINASE"/>
    <property type="match status" value="1"/>
</dbReference>
<keyword evidence="6" id="KW-0902">Two-component regulatory system</keyword>
<dbReference type="Pfam" id="PF13188">
    <property type="entry name" value="PAS_8"/>
    <property type="match status" value="1"/>
</dbReference>
<dbReference type="InterPro" id="IPR035965">
    <property type="entry name" value="PAS-like_dom_sf"/>
</dbReference>
<dbReference type="SUPFAM" id="SSF55874">
    <property type="entry name" value="ATPase domain of HSP90 chaperone/DNA topoisomerase II/histidine kinase"/>
    <property type="match status" value="1"/>
</dbReference>
<evidence type="ECO:0000313" key="9">
    <source>
        <dbReference type="EMBL" id="RZI46126.1"/>
    </source>
</evidence>
<dbReference type="SMART" id="SM00091">
    <property type="entry name" value="PAS"/>
    <property type="match status" value="3"/>
</dbReference>
<keyword evidence="10" id="KW-1185">Reference proteome</keyword>
<evidence type="ECO:0000256" key="2">
    <source>
        <dbReference type="ARBA" id="ARBA00012438"/>
    </source>
</evidence>
<sequence>MGSNFSIWLGYLGLGFLGIAGFFFIYDYRRLYRLQKSLNDDLNIRHFVQSHLQEAWCYWSPGADFMNCSENLHDLLNIEDGVPLALKDFLKIFGNSPFSPFSQALDHLCKFGGQFHLHVSVLNDTRCLEIRGNLFSSFPTQPKAILLSFKDVTAEAAQKRHDQEHCETLQLRMEALKTLINQAPLALWHRNQDGRLDYCNHQYAKMLETTVHTVLAEGLELIDLKQALNAYELSKHALLTNTPQVTTFHKVIKGERRLLEVGEIPIKKLGVTVGYAMDITAIEAAKNERHQNTNAQHEVLQYISVPIAIYDAKTTLTFFNQAYLKLFDFDENWLCTKPTHSEILENLRERRKLPEYSNFLDYKRQSLGLFKDLMQPIHELLHLPDGQTLRTVIAPHPLGGLIFVFDDMTNQLSLERGYNTLVAVQKETLDHLYEGLVVFGTDNRLRLSNPSMAKIWRLDPEAIEPGRHISEILKSISPLFIDPQESRTWRKRMIEQVINRRAGQGMFRLKGEQMIEYTYVPLPDGANLLTFVDVSDRWRFEESLKNRALNLEQKERYKSDFVSHVAYELRAALSSIHGFNEILLNQYFGPLNDRQKDYSQNIATSTQRLTGLIDNMIELATFEAGKLVLTYQEAVMEDFLASSMVIVEARAREQEVTLVLENQMGTKQVTIDIKRLQHAIANLLSNAIKFTPAGGKITLKAALSLERKDHFQLVIQDTGIGIPIDEQQKILESLDYKSSQSNTGLSLQLAKHIIELHGGSITIESAPHHGTRVICLLPLEACAKGVWQ</sequence>
<protein>
    <recommendedName>
        <fullName evidence="2">histidine kinase</fullName>
        <ecNumber evidence="2">2.7.13.3</ecNumber>
    </recommendedName>
</protein>
<keyword evidence="7" id="KW-0812">Transmembrane</keyword>
<evidence type="ECO:0000256" key="4">
    <source>
        <dbReference type="ARBA" id="ARBA00022679"/>
    </source>
</evidence>
<dbReference type="RefSeq" id="WP_130153880.1">
    <property type="nucleotide sequence ID" value="NZ_SCFB01000005.1"/>
</dbReference>
<dbReference type="EMBL" id="SCFB01000005">
    <property type="protein sequence ID" value="RZI46126.1"/>
    <property type="molecule type" value="Genomic_DNA"/>
</dbReference>
<dbReference type="Gene3D" id="3.30.565.10">
    <property type="entry name" value="Histidine kinase-like ATPase, C-terminal domain"/>
    <property type="match status" value="1"/>
</dbReference>
<dbReference type="InterPro" id="IPR004358">
    <property type="entry name" value="Sig_transdc_His_kin-like_C"/>
</dbReference>
<keyword evidence="5" id="KW-0418">Kinase</keyword>
<feature type="transmembrane region" description="Helical" evidence="7">
    <location>
        <begin position="6"/>
        <end position="26"/>
    </location>
</feature>
<name>A0A4Q7DMS6_9PROT</name>
<comment type="caution">
    <text evidence="9">The sequence shown here is derived from an EMBL/GenBank/DDBJ whole genome shotgun (WGS) entry which is preliminary data.</text>
</comment>
<accession>A0A4Q7DMS6</accession>
<keyword evidence="3" id="KW-0597">Phosphoprotein</keyword>
<dbReference type="InterPro" id="IPR000014">
    <property type="entry name" value="PAS"/>
</dbReference>
<dbReference type="PANTHER" id="PTHR43711:SF31">
    <property type="entry name" value="HISTIDINE KINASE"/>
    <property type="match status" value="1"/>
</dbReference>
<dbReference type="InterPro" id="IPR005467">
    <property type="entry name" value="His_kinase_dom"/>
</dbReference>
<dbReference type="Pfam" id="PF02518">
    <property type="entry name" value="HATPase_c"/>
    <property type="match status" value="1"/>
</dbReference>
<dbReference type="Proteomes" id="UP000293550">
    <property type="component" value="Unassembled WGS sequence"/>
</dbReference>
<dbReference type="SUPFAM" id="SSF55785">
    <property type="entry name" value="PYP-like sensor domain (PAS domain)"/>
    <property type="match status" value="3"/>
</dbReference>
<keyword evidence="7" id="KW-1133">Transmembrane helix</keyword>
<dbReference type="Gene3D" id="3.30.450.20">
    <property type="entry name" value="PAS domain"/>
    <property type="match status" value="3"/>
</dbReference>
<dbReference type="Pfam" id="PF12860">
    <property type="entry name" value="PAS_7"/>
    <property type="match status" value="2"/>
</dbReference>
<keyword evidence="4" id="KW-0808">Transferase</keyword>
<dbReference type="GO" id="GO:0000155">
    <property type="term" value="F:phosphorelay sensor kinase activity"/>
    <property type="evidence" value="ECO:0007669"/>
    <property type="project" value="InterPro"/>
</dbReference>
<evidence type="ECO:0000313" key="10">
    <source>
        <dbReference type="Proteomes" id="UP000293550"/>
    </source>
</evidence>
<dbReference type="SMART" id="SM00388">
    <property type="entry name" value="HisKA"/>
    <property type="match status" value="1"/>
</dbReference>
<proteinExistence type="predicted"/>
<dbReference type="PRINTS" id="PR00344">
    <property type="entry name" value="BCTRLSENSOR"/>
</dbReference>
<evidence type="ECO:0000256" key="7">
    <source>
        <dbReference type="SAM" id="Phobius"/>
    </source>
</evidence>
<dbReference type="AlphaFoldDB" id="A0A4Q7DMS6"/>
<feature type="domain" description="Histidine kinase" evidence="8">
    <location>
        <begin position="564"/>
        <end position="781"/>
    </location>
</feature>
<organism evidence="9 10">
    <name type="scientific">Candidatus Finniella inopinata</name>
    <dbReference type="NCBI Taxonomy" id="1696036"/>
    <lineage>
        <taxon>Bacteria</taxon>
        <taxon>Pseudomonadati</taxon>
        <taxon>Pseudomonadota</taxon>
        <taxon>Alphaproteobacteria</taxon>
        <taxon>Holosporales</taxon>
        <taxon>Candidatus Paracaedibacteraceae</taxon>
        <taxon>Candidatus Finniella</taxon>
    </lineage>
</organism>
<dbReference type="OrthoDB" id="9797304at2"/>
<evidence type="ECO:0000256" key="5">
    <source>
        <dbReference type="ARBA" id="ARBA00022777"/>
    </source>
</evidence>
<dbReference type="CDD" id="cd00082">
    <property type="entry name" value="HisKA"/>
    <property type="match status" value="1"/>
</dbReference>
<evidence type="ECO:0000259" key="8">
    <source>
        <dbReference type="PROSITE" id="PS50109"/>
    </source>
</evidence>
<dbReference type="InterPro" id="IPR003661">
    <property type="entry name" value="HisK_dim/P_dom"/>
</dbReference>
<dbReference type="InterPro" id="IPR003594">
    <property type="entry name" value="HATPase_dom"/>
</dbReference>
<dbReference type="EC" id="2.7.13.3" evidence="2"/>
<dbReference type="SMART" id="SM00387">
    <property type="entry name" value="HATPase_c"/>
    <property type="match status" value="1"/>
</dbReference>
<dbReference type="Gene3D" id="1.10.287.130">
    <property type="match status" value="1"/>
</dbReference>
<evidence type="ECO:0000256" key="3">
    <source>
        <dbReference type="ARBA" id="ARBA00022553"/>
    </source>
</evidence>
<evidence type="ECO:0000256" key="6">
    <source>
        <dbReference type="ARBA" id="ARBA00023012"/>
    </source>
</evidence>
<dbReference type="PROSITE" id="PS50109">
    <property type="entry name" value="HIS_KIN"/>
    <property type="match status" value="1"/>
</dbReference>
<gene>
    <name evidence="9" type="ORF">EQU50_04110</name>
</gene>